<feature type="non-terminal residue" evidence="2">
    <location>
        <position position="131"/>
    </location>
</feature>
<proteinExistence type="predicted"/>
<evidence type="ECO:0000313" key="3">
    <source>
        <dbReference type="Proteomes" id="UP001189429"/>
    </source>
</evidence>
<keyword evidence="3" id="KW-1185">Reference proteome</keyword>
<gene>
    <name evidence="1" type="ORF">PCOR1329_LOCUS50221</name>
    <name evidence="2" type="ORF">PCOR1329_LOCUS84039</name>
</gene>
<dbReference type="EMBL" id="CAUYUJ010022241">
    <property type="protein sequence ID" value="CAK0909684.1"/>
    <property type="molecule type" value="Genomic_DNA"/>
</dbReference>
<comment type="caution">
    <text evidence="2">The sequence shown here is derived from an EMBL/GenBank/DDBJ whole genome shotgun (WGS) entry which is preliminary data.</text>
</comment>
<evidence type="ECO:0000313" key="2">
    <source>
        <dbReference type="EMBL" id="CAK0909684.1"/>
    </source>
</evidence>
<protein>
    <submittedName>
        <fullName evidence="2">Uncharacterized protein</fullName>
    </submittedName>
</protein>
<sequence>MSGDDPITREHALLCRILGFAACYDQVSVCELAHLETTAQRLQLLEEQAVETAFKPKGSDKNDKHKSHVLDDRAENILFLGAQESRGIARACPLLSTWIAHELKTGAAVAKDCRKVRLGPELHSFATSAAP</sequence>
<reference evidence="2" key="1">
    <citation type="submission" date="2023-10" db="EMBL/GenBank/DDBJ databases">
        <authorList>
            <person name="Chen Y."/>
            <person name="Shah S."/>
            <person name="Dougan E. K."/>
            <person name="Thang M."/>
            <person name="Chan C."/>
        </authorList>
    </citation>
    <scope>NUCLEOTIDE SEQUENCE [LARGE SCALE GENOMIC DNA]</scope>
</reference>
<organism evidence="2 3">
    <name type="scientific">Prorocentrum cordatum</name>
    <dbReference type="NCBI Taxonomy" id="2364126"/>
    <lineage>
        <taxon>Eukaryota</taxon>
        <taxon>Sar</taxon>
        <taxon>Alveolata</taxon>
        <taxon>Dinophyceae</taxon>
        <taxon>Prorocentrales</taxon>
        <taxon>Prorocentraceae</taxon>
        <taxon>Prorocentrum</taxon>
    </lineage>
</organism>
<name>A0ABN9YAE6_9DINO</name>
<evidence type="ECO:0000313" key="1">
    <source>
        <dbReference type="EMBL" id="CAK0861597.1"/>
    </source>
</evidence>
<dbReference type="Proteomes" id="UP001189429">
    <property type="component" value="Unassembled WGS sequence"/>
</dbReference>
<accession>A0ABN9YAE6</accession>
<dbReference type="EMBL" id="CAUYUJ010016074">
    <property type="protein sequence ID" value="CAK0861597.1"/>
    <property type="molecule type" value="Genomic_DNA"/>
</dbReference>